<sequence length="133" mass="13865">MASNNELACVYAALILADDQVTVTADKINTILKAANVAVEPYWPSLFARALDGVDIKSMLSNIGSMAAAPAGGAPAGGAAPAGDAGGAPAKEEKKEEKKEESEESDDDMGFGKYRKSFASGFVLSFHICFQVF</sequence>
<keyword evidence="4" id="KW-0687">Ribonucleoprotein</keyword>
<dbReference type="PANTHER" id="PTHR45696">
    <property type="entry name" value="60S ACIDIC RIBOSOMAL PROTEIN P1"/>
    <property type="match status" value="1"/>
</dbReference>
<dbReference type="GO" id="GO:0003735">
    <property type="term" value="F:structural constituent of ribosome"/>
    <property type="evidence" value="ECO:0007669"/>
    <property type="project" value="InterPro"/>
</dbReference>
<gene>
    <name evidence="8" type="ORF">OCTVUL_1B027158</name>
</gene>
<protein>
    <recommendedName>
        <fullName evidence="5">Large ribosomal subunit protein P1</fullName>
    </recommendedName>
    <alternativeName>
        <fullName evidence="6">60S acidic ribosomal protein P1</fullName>
    </alternativeName>
</protein>
<keyword evidence="9" id="KW-1185">Reference proteome</keyword>
<dbReference type="InterPro" id="IPR038716">
    <property type="entry name" value="P1/P2_N_sf"/>
</dbReference>
<dbReference type="GO" id="GO:0002181">
    <property type="term" value="P:cytoplasmic translation"/>
    <property type="evidence" value="ECO:0007669"/>
    <property type="project" value="TreeGrafter"/>
</dbReference>
<accession>A0AA36FBA4</accession>
<proteinExistence type="inferred from homology"/>
<dbReference type="GO" id="GO:0022625">
    <property type="term" value="C:cytosolic large ribosomal subunit"/>
    <property type="evidence" value="ECO:0007669"/>
    <property type="project" value="TreeGrafter"/>
</dbReference>
<reference evidence="8" key="1">
    <citation type="submission" date="2023-08" db="EMBL/GenBank/DDBJ databases">
        <authorList>
            <person name="Alioto T."/>
            <person name="Alioto T."/>
            <person name="Gomez Garrido J."/>
        </authorList>
    </citation>
    <scope>NUCLEOTIDE SEQUENCE</scope>
</reference>
<keyword evidence="3" id="KW-0689">Ribosomal protein</keyword>
<evidence type="ECO:0000313" key="8">
    <source>
        <dbReference type="EMBL" id="CAI9728603.1"/>
    </source>
</evidence>
<comment type="function">
    <text evidence="1">Plays an important role in the elongation step of protein synthesis.</text>
</comment>
<dbReference type="Proteomes" id="UP001162480">
    <property type="component" value="Chromosome 10"/>
</dbReference>
<organism evidence="8 9">
    <name type="scientific">Octopus vulgaris</name>
    <name type="common">Common octopus</name>
    <dbReference type="NCBI Taxonomy" id="6645"/>
    <lineage>
        <taxon>Eukaryota</taxon>
        <taxon>Metazoa</taxon>
        <taxon>Spiralia</taxon>
        <taxon>Lophotrochozoa</taxon>
        <taxon>Mollusca</taxon>
        <taxon>Cephalopoda</taxon>
        <taxon>Coleoidea</taxon>
        <taxon>Octopodiformes</taxon>
        <taxon>Octopoda</taxon>
        <taxon>Incirrata</taxon>
        <taxon>Octopodidae</taxon>
        <taxon>Octopus</taxon>
    </lineage>
</organism>
<dbReference type="InterPro" id="IPR027534">
    <property type="entry name" value="Ribosomal_P1/P2"/>
</dbReference>
<evidence type="ECO:0000256" key="6">
    <source>
        <dbReference type="ARBA" id="ARBA00042918"/>
    </source>
</evidence>
<dbReference type="GO" id="GO:0043021">
    <property type="term" value="F:ribonucleoprotein complex binding"/>
    <property type="evidence" value="ECO:0007669"/>
    <property type="project" value="TreeGrafter"/>
</dbReference>
<dbReference type="CDD" id="cd05831">
    <property type="entry name" value="Ribosomal_P1"/>
    <property type="match status" value="1"/>
</dbReference>
<dbReference type="GO" id="GO:0006414">
    <property type="term" value="P:translational elongation"/>
    <property type="evidence" value="ECO:0007669"/>
    <property type="project" value="InterPro"/>
</dbReference>
<evidence type="ECO:0000256" key="2">
    <source>
        <dbReference type="ARBA" id="ARBA00005436"/>
    </source>
</evidence>
<dbReference type="EMBL" id="OX597823">
    <property type="protein sequence ID" value="CAI9728603.1"/>
    <property type="molecule type" value="Genomic_DNA"/>
</dbReference>
<evidence type="ECO:0000256" key="7">
    <source>
        <dbReference type="SAM" id="MobiDB-lite"/>
    </source>
</evidence>
<evidence type="ECO:0000256" key="4">
    <source>
        <dbReference type="ARBA" id="ARBA00023274"/>
    </source>
</evidence>
<dbReference type="Gene3D" id="1.10.10.1410">
    <property type="match status" value="1"/>
</dbReference>
<evidence type="ECO:0000256" key="3">
    <source>
        <dbReference type="ARBA" id="ARBA00022980"/>
    </source>
</evidence>
<dbReference type="Pfam" id="PF00428">
    <property type="entry name" value="Ribosomal_60s"/>
    <property type="match status" value="1"/>
</dbReference>
<dbReference type="HAMAP" id="MF_01478">
    <property type="entry name" value="Ribosomal_L12_arch"/>
    <property type="match status" value="1"/>
</dbReference>
<dbReference type="PANTHER" id="PTHR45696:SF10">
    <property type="entry name" value="LARGE RIBOSOMAL SUBUNIT PROTEIN P1"/>
    <property type="match status" value="1"/>
</dbReference>
<dbReference type="GO" id="GO:0030295">
    <property type="term" value="F:protein kinase activator activity"/>
    <property type="evidence" value="ECO:0007669"/>
    <property type="project" value="TreeGrafter"/>
</dbReference>
<evidence type="ECO:0000313" key="9">
    <source>
        <dbReference type="Proteomes" id="UP001162480"/>
    </source>
</evidence>
<evidence type="ECO:0000256" key="1">
    <source>
        <dbReference type="ARBA" id="ARBA00003362"/>
    </source>
</evidence>
<feature type="compositionally biased region" description="Basic and acidic residues" evidence="7">
    <location>
        <begin position="90"/>
        <end position="101"/>
    </location>
</feature>
<dbReference type="AlphaFoldDB" id="A0AA36FBA4"/>
<feature type="compositionally biased region" description="Low complexity" evidence="7">
    <location>
        <begin position="69"/>
        <end position="89"/>
    </location>
</feature>
<comment type="similarity">
    <text evidence="2">Belongs to the eukaryotic ribosomal protein P1/P2 family.</text>
</comment>
<dbReference type="FunFam" id="1.10.10.1410:FF:000001">
    <property type="entry name" value="60S acidic ribosomal protein P1"/>
    <property type="match status" value="1"/>
</dbReference>
<evidence type="ECO:0000256" key="5">
    <source>
        <dbReference type="ARBA" id="ARBA00041116"/>
    </source>
</evidence>
<name>A0AA36FBA4_OCTVU</name>
<feature type="region of interest" description="Disordered" evidence="7">
    <location>
        <begin position="69"/>
        <end position="111"/>
    </location>
</feature>